<evidence type="ECO:0000313" key="6">
    <source>
        <dbReference type="EMBL" id="OGM63837.1"/>
    </source>
</evidence>
<sequence>MARLTIHERGEYLSDAVFAASDGVVTTFAVVAGSAGAGLDPNIVLILGFANLFADGFSMSAGNYLGVKSEIQYEETKGKDGSQEGSPLKHGFVTFFAFDIAGLIPLVPFLFHIQSPFIASTILVGFSLFLVGILRTIYTKRNVFQSGVETFTVGGFASFVAFTVGYLLRNFVLS</sequence>
<evidence type="ECO:0008006" key="8">
    <source>
        <dbReference type="Google" id="ProtNLM"/>
    </source>
</evidence>
<keyword evidence="3 5" id="KW-1133">Transmembrane helix</keyword>
<reference evidence="6 7" key="1">
    <citation type="journal article" date="2016" name="Nat. Commun.">
        <title>Thousands of microbial genomes shed light on interconnected biogeochemical processes in an aquifer system.</title>
        <authorList>
            <person name="Anantharaman K."/>
            <person name="Brown C.T."/>
            <person name="Hug L.A."/>
            <person name="Sharon I."/>
            <person name="Castelle C.J."/>
            <person name="Probst A.J."/>
            <person name="Thomas B.C."/>
            <person name="Singh A."/>
            <person name="Wilkins M.J."/>
            <person name="Karaoz U."/>
            <person name="Brodie E.L."/>
            <person name="Williams K.H."/>
            <person name="Hubbard S.S."/>
            <person name="Banfield J.F."/>
        </authorList>
    </citation>
    <scope>NUCLEOTIDE SEQUENCE [LARGE SCALE GENOMIC DNA]</scope>
</reference>
<dbReference type="STRING" id="1802521.A2893_02570"/>
<dbReference type="AlphaFoldDB" id="A0A1F8BIF2"/>
<feature type="transmembrane region" description="Helical" evidence="5">
    <location>
        <begin position="88"/>
        <end position="111"/>
    </location>
</feature>
<evidence type="ECO:0000256" key="2">
    <source>
        <dbReference type="ARBA" id="ARBA00022692"/>
    </source>
</evidence>
<evidence type="ECO:0000256" key="4">
    <source>
        <dbReference type="ARBA" id="ARBA00023136"/>
    </source>
</evidence>
<evidence type="ECO:0000256" key="1">
    <source>
        <dbReference type="ARBA" id="ARBA00004127"/>
    </source>
</evidence>
<dbReference type="GO" id="GO:0005384">
    <property type="term" value="F:manganese ion transmembrane transporter activity"/>
    <property type="evidence" value="ECO:0007669"/>
    <property type="project" value="InterPro"/>
</dbReference>
<name>A0A1F8BIF2_9BACT</name>
<evidence type="ECO:0000256" key="5">
    <source>
        <dbReference type="SAM" id="Phobius"/>
    </source>
</evidence>
<accession>A0A1F8BIF2</accession>
<comment type="caution">
    <text evidence="6">The sequence shown here is derived from an EMBL/GenBank/DDBJ whole genome shotgun (WGS) entry which is preliminary data.</text>
</comment>
<feature type="transmembrane region" description="Helical" evidence="5">
    <location>
        <begin position="150"/>
        <end position="168"/>
    </location>
</feature>
<organism evidence="6 7">
    <name type="scientific">Candidatus Woesebacteria bacterium RIFCSPLOWO2_01_FULL_39_25</name>
    <dbReference type="NCBI Taxonomy" id="1802521"/>
    <lineage>
        <taxon>Bacteria</taxon>
        <taxon>Candidatus Woeseibacteriota</taxon>
    </lineage>
</organism>
<dbReference type="GO" id="GO:0030026">
    <property type="term" value="P:intracellular manganese ion homeostasis"/>
    <property type="evidence" value="ECO:0007669"/>
    <property type="project" value="InterPro"/>
</dbReference>
<evidence type="ECO:0000256" key="3">
    <source>
        <dbReference type="ARBA" id="ARBA00022989"/>
    </source>
</evidence>
<keyword evidence="4 5" id="KW-0472">Membrane</keyword>
<feature type="transmembrane region" description="Helical" evidence="5">
    <location>
        <begin position="12"/>
        <end position="37"/>
    </location>
</feature>
<feature type="transmembrane region" description="Helical" evidence="5">
    <location>
        <begin position="43"/>
        <end position="67"/>
    </location>
</feature>
<keyword evidence="2 5" id="KW-0812">Transmembrane</keyword>
<dbReference type="InterPro" id="IPR008217">
    <property type="entry name" value="Ccc1_fam"/>
</dbReference>
<protein>
    <recommendedName>
        <fullName evidence="8">VIT family protein</fullName>
    </recommendedName>
</protein>
<dbReference type="Proteomes" id="UP000176725">
    <property type="component" value="Unassembled WGS sequence"/>
</dbReference>
<dbReference type="GO" id="GO:0012505">
    <property type="term" value="C:endomembrane system"/>
    <property type="evidence" value="ECO:0007669"/>
    <property type="project" value="UniProtKB-SubCell"/>
</dbReference>
<gene>
    <name evidence="6" type="ORF">A2893_02570</name>
</gene>
<dbReference type="PANTHER" id="PTHR31851">
    <property type="entry name" value="FE(2+)/MN(2+) TRANSPORTER PCL1"/>
    <property type="match status" value="1"/>
</dbReference>
<feature type="transmembrane region" description="Helical" evidence="5">
    <location>
        <begin position="117"/>
        <end position="138"/>
    </location>
</feature>
<evidence type="ECO:0000313" key="7">
    <source>
        <dbReference type="Proteomes" id="UP000176725"/>
    </source>
</evidence>
<dbReference type="Pfam" id="PF01988">
    <property type="entry name" value="VIT1"/>
    <property type="match status" value="2"/>
</dbReference>
<comment type="subcellular location">
    <subcellularLocation>
        <location evidence="1">Endomembrane system</location>
        <topology evidence="1">Multi-pass membrane protein</topology>
    </subcellularLocation>
</comment>
<dbReference type="EMBL" id="MGHH01000015">
    <property type="protein sequence ID" value="OGM63837.1"/>
    <property type="molecule type" value="Genomic_DNA"/>
</dbReference>
<proteinExistence type="predicted"/>